<evidence type="ECO:0000313" key="5">
    <source>
        <dbReference type="Proteomes" id="UP000504637"/>
    </source>
</evidence>
<evidence type="ECO:0000256" key="4">
    <source>
        <dbReference type="RuleBase" id="RU000363"/>
    </source>
</evidence>
<keyword evidence="2" id="KW-0521">NADP</keyword>
<sequence>MASLRTIIVTGANRGIGRAICQTLLSDKTIGPVHLVATSRNGDDFGLTRAHKDHEVSYAKLDIASSDSIHNFVESFKKQHDRLDVLINNAGININAEDTPASVTKTLNVNYHGTLQMCQAFLHHLTTTRTHTSRIVNLSSVASSLRAYSPEVASRFRSIASQGTLKDLEQLAHDYDASSPSSAFAEPPRRSYSVSKALVNGLTAILARENPSILINACCPGWIDTDMGGIVSPRGTRPPKTAEEGAQVVLHLAVGEIGDVSGKYWANDSIRAKGLPGVREW</sequence>
<protein>
    <submittedName>
        <fullName evidence="6">NAD(P)-binding protein</fullName>
    </submittedName>
</protein>
<dbReference type="PRINTS" id="PR00081">
    <property type="entry name" value="GDHRDH"/>
</dbReference>
<proteinExistence type="inferred from homology"/>
<keyword evidence="3" id="KW-0560">Oxidoreductase</keyword>
<dbReference type="OrthoDB" id="191139at2759"/>
<dbReference type="Pfam" id="PF00106">
    <property type="entry name" value="adh_short"/>
    <property type="match status" value="1"/>
</dbReference>
<reference evidence="6" key="1">
    <citation type="submission" date="2020-01" db="EMBL/GenBank/DDBJ databases">
        <authorList>
            <consortium name="DOE Joint Genome Institute"/>
            <person name="Haridas S."/>
            <person name="Albert R."/>
            <person name="Binder M."/>
            <person name="Bloem J."/>
            <person name="Labutti K."/>
            <person name="Salamov A."/>
            <person name="Andreopoulos B."/>
            <person name="Baker S.E."/>
            <person name="Barry K."/>
            <person name="Bills G."/>
            <person name="Bluhm B.H."/>
            <person name="Cannon C."/>
            <person name="Castanera R."/>
            <person name="Culley D.E."/>
            <person name="Daum C."/>
            <person name="Ezra D."/>
            <person name="Gonzalez J.B."/>
            <person name="Henrissat B."/>
            <person name="Kuo A."/>
            <person name="Liang C."/>
            <person name="Lipzen A."/>
            <person name="Lutzoni F."/>
            <person name="Magnuson J."/>
            <person name="Mondo S."/>
            <person name="Nolan M."/>
            <person name="Ohm R."/>
            <person name="Pangilinan J."/>
            <person name="Park H.-J."/>
            <person name="Ramirez L."/>
            <person name="Alfaro M."/>
            <person name="Sun H."/>
            <person name="Tritt A."/>
            <person name="Yoshinaga Y."/>
            <person name="Zwiers L.-H."/>
            <person name="Turgeon B.G."/>
            <person name="Goodwin S.B."/>
            <person name="Spatafora J.W."/>
            <person name="Crous P.W."/>
            <person name="Grigoriev I.V."/>
        </authorList>
    </citation>
    <scope>NUCLEOTIDE SEQUENCE</scope>
    <source>
        <strain evidence="6">CBS 342.82</strain>
    </source>
</reference>
<dbReference type="InterPro" id="IPR002347">
    <property type="entry name" value="SDR_fam"/>
</dbReference>
<dbReference type="GO" id="GO:0016491">
    <property type="term" value="F:oxidoreductase activity"/>
    <property type="evidence" value="ECO:0007669"/>
    <property type="project" value="UniProtKB-KW"/>
</dbReference>
<dbReference type="SUPFAM" id="SSF51735">
    <property type="entry name" value="NAD(P)-binding Rossmann-fold domains"/>
    <property type="match status" value="1"/>
</dbReference>
<dbReference type="AlphaFoldDB" id="A0A6J3M6N5"/>
<keyword evidence="5" id="KW-1185">Reference proteome</keyword>
<dbReference type="PANTHER" id="PTHR43963:SF6">
    <property type="entry name" value="CHAIN DEHYDROGENASE FAMILY PROTEIN, PUTATIVE (AFU_ORTHOLOGUE AFUA_3G15350)-RELATED"/>
    <property type="match status" value="1"/>
</dbReference>
<accession>A0A6J3M6N5</accession>
<dbReference type="Proteomes" id="UP000504637">
    <property type="component" value="Unplaced"/>
</dbReference>
<reference evidence="6" key="2">
    <citation type="submission" date="2020-04" db="EMBL/GenBank/DDBJ databases">
        <authorList>
            <consortium name="NCBI Genome Project"/>
        </authorList>
    </citation>
    <scope>NUCLEOTIDE SEQUENCE</scope>
    <source>
        <strain evidence="6">CBS 342.82</strain>
    </source>
</reference>
<dbReference type="GeneID" id="54360060"/>
<dbReference type="RefSeq" id="XP_033459568.1">
    <property type="nucleotide sequence ID" value="XM_033602260.1"/>
</dbReference>
<dbReference type="InterPro" id="IPR036291">
    <property type="entry name" value="NAD(P)-bd_dom_sf"/>
</dbReference>
<evidence type="ECO:0000256" key="3">
    <source>
        <dbReference type="ARBA" id="ARBA00023002"/>
    </source>
</evidence>
<gene>
    <name evidence="6" type="ORF">K489DRAFT_340304</name>
</gene>
<organism evidence="6">
    <name type="scientific">Dissoconium aciculare CBS 342.82</name>
    <dbReference type="NCBI Taxonomy" id="1314786"/>
    <lineage>
        <taxon>Eukaryota</taxon>
        <taxon>Fungi</taxon>
        <taxon>Dikarya</taxon>
        <taxon>Ascomycota</taxon>
        <taxon>Pezizomycotina</taxon>
        <taxon>Dothideomycetes</taxon>
        <taxon>Dothideomycetidae</taxon>
        <taxon>Mycosphaerellales</taxon>
        <taxon>Dissoconiaceae</taxon>
        <taxon>Dissoconium</taxon>
    </lineage>
</organism>
<evidence type="ECO:0000256" key="1">
    <source>
        <dbReference type="ARBA" id="ARBA00006484"/>
    </source>
</evidence>
<dbReference type="PANTHER" id="PTHR43963">
    <property type="entry name" value="CARBONYL REDUCTASE 1-RELATED"/>
    <property type="match status" value="1"/>
</dbReference>
<dbReference type="Gene3D" id="3.40.50.720">
    <property type="entry name" value="NAD(P)-binding Rossmann-like Domain"/>
    <property type="match status" value="1"/>
</dbReference>
<evidence type="ECO:0000313" key="6">
    <source>
        <dbReference type="RefSeq" id="XP_033459568.1"/>
    </source>
</evidence>
<comment type="similarity">
    <text evidence="1 4">Belongs to the short-chain dehydrogenases/reductases (SDR) family.</text>
</comment>
<reference evidence="6" key="3">
    <citation type="submission" date="2025-08" db="UniProtKB">
        <authorList>
            <consortium name="RefSeq"/>
        </authorList>
    </citation>
    <scope>IDENTIFICATION</scope>
    <source>
        <strain evidence="6">CBS 342.82</strain>
    </source>
</reference>
<name>A0A6J3M6N5_9PEZI</name>
<evidence type="ECO:0000256" key="2">
    <source>
        <dbReference type="ARBA" id="ARBA00022857"/>
    </source>
</evidence>
<dbReference type="PRINTS" id="PR00080">
    <property type="entry name" value="SDRFAMILY"/>
</dbReference>